<name>A0A2C5Y4Y4_9HYPO</name>
<comment type="caution">
    <text evidence="2">The sequence shown here is derived from an EMBL/GenBank/DDBJ whole genome shotgun (WGS) entry which is preliminary data.</text>
</comment>
<accession>A0A2C5Y4Y4</accession>
<dbReference type="EMBL" id="NJET01000070">
    <property type="protein sequence ID" value="PHH62490.1"/>
    <property type="molecule type" value="Genomic_DNA"/>
</dbReference>
<proteinExistence type="predicted"/>
<organism evidence="2 3">
    <name type="scientific">Ophiocordyceps australis</name>
    <dbReference type="NCBI Taxonomy" id="1399860"/>
    <lineage>
        <taxon>Eukaryota</taxon>
        <taxon>Fungi</taxon>
        <taxon>Dikarya</taxon>
        <taxon>Ascomycota</taxon>
        <taxon>Pezizomycotina</taxon>
        <taxon>Sordariomycetes</taxon>
        <taxon>Hypocreomycetidae</taxon>
        <taxon>Hypocreales</taxon>
        <taxon>Ophiocordycipitaceae</taxon>
        <taxon>Ophiocordyceps</taxon>
    </lineage>
</organism>
<keyword evidence="3" id="KW-1185">Reference proteome</keyword>
<gene>
    <name evidence="2" type="ORF">CDD81_7063</name>
</gene>
<evidence type="ECO:0000313" key="3">
    <source>
        <dbReference type="Proteomes" id="UP000226192"/>
    </source>
</evidence>
<feature type="region of interest" description="Disordered" evidence="1">
    <location>
        <begin position="137"/>
        <end position="158"/>
    </location>
</feature>
<dbReference type="AlphaFoldDB" id="A0A2C5Y4Y4"/>
<evidence type="ECO:0000256" key="1">
    <source>
        <dbReference type="SAM" id="MobiDB-lite"/>
    </source>
</evidence>
<reference evidence="2 3" key="1">
    <citation type="submission" date="2017-06" db="EMBL/GenBank/DDBJ databases">
        <title>Ant-infecting Ophiocordyceps genomes reveal a high diversity of potential behavioral manipulation genes and a possible major role for enterotoxins.</title>
        <authorList>
            <person name="De Bekker C."/>
            <person name="Evans H.C."/>
            <person name="Brachmann A."/>
            <person name="Hughes D.P."/>
        </authorList>
    </citation>
    <scope>NUCLEOTIDE SEQUENCE [LARGE SCALE GENOMIC DNA]</scope>
    <source>
        <strain evidence="2 3">Map64</strain>
    </source>
</reference>
<protein>
    <submittedName>
        <fullName evidence="2">Uncharacterized protein</fullName>
    </submittedName>
</protein>
<dbReference type="Proteomes" id="UP000226192">
    <property type="component" value="Unassembled WGS sequence"/>
</dbReference>
<sequence>MRLYLLVMAGARTGYMGSNIGSSRAWHGRTNSGVQLSSRPLIHPPVRAAQQLWRLLAAVLALSQRGAQLALVYPRRAPELPSRALAPSDTQLQRHKRTAKQPLLRLPAAFRAAPRLASEAARLRIQPRTCQCRTCQPQDMPASGHASSRPRQHWLQGSMPRMPAAGTYYCY</sequence>
<evidence type="ECO:0000313" key="2">
    <source>
        <dbReference type="EMBL" id="PHH62490.1"/>
    </source>
</evidence>